<reference evidence="8" key="1">
    <citation type="submission" date="2020-01" db="EMBL/GenBank/DDBJ databases">
        <title>Development of genomics and gene disruption for Polysphondylium violaceum indicates a role for the polyketide synthase stlB in stalk morphogenesis.</title>
        <authorList>
            <person name="Narita B."/>
            <person name="Kawabe Y."/>
            <person name="Kin K."/>
            <person name="Saito T."/>
            <person name="Gibbs R."/>
            <person name="Kuspa A."/>
            <person name="Muzny D."/>
            <person name="Queller D."/>
            <person name="Richards S."/>
            <person name="Strassman J."/>
            <person name="Sucgang R."/>
            <person name="Worley K."/>
            <person name="Schaap P."/>
        </authorList>
    </citation>
    <scope>NUCLEOTIDE SEQUENCE</scope>
    <source>
        <strain evidence="8">QSvi11</strain>
    </source>
</reference>
<dbReference type="Pfam" id="PF24160">
    <property type="entry name" value="UVB_sens_C"/>
    <property type="match status" value="1"/>
</dbReference>
<accession>A0A8J4PVR6</accession>
<dbReference type="InterPro" id="IPR006968">
    <property type="entry name" value="RUS_fam"/>
</dbReference>
<comment type="caution">
    <text evidence="8">The sequence shown here is derived from an EMBL/GenBank/DDBJ whole genome shotgun (WGS) entry which is preliminary data.</text>
</comment>
<proteinExistence type="inferred from homology"/>
<dbReference type="OrthoDB" id="19606at2759"/>
<evidence type="ECO:0000256" key="2">
    <source>
        <dbReference type="ARBA" id="ARBA00007558"/>
    </source>
</evidence>
<dbReference type="InterPro" id="IPR018247">
    <property type="entry name" value="EF_Hand_1_Ca_BS"/>
</dbReference>
<gene>
    <name evidence="8" type="ORF">CYY_004211</name>
</gene>
<dbReference type="PANTHER" id="PTHR12770:SF31">
    <property type="entry name" value="RUS FAMILY MEMBER 1"/>
    <property type="match status" value="1"/>
</dbReference>
<dbReference type="InterPro" id="IPR054549">
    <property type="entry name" value="UVB_sens_RUS_dom"/>
</dbReference>
<name>A0A8J4PVR6_9MYCE</name>
<sequence length="500" mass="56051">MFISKIPKYRYNIHRLVNTTAPQFQRCLSISILNNKYYSTSSTNNDNNSNNVVSIKEIKNGIIHHRYHLHTKDNMLVKDMNHSDGQQIQNQEEQEQHDSIIKKSIYYFQRLFLPSGYPRTVSSDYINYQKWLFFQNTLGSTTYVLSTHALLSSVWGMSVATSLPFAAAISWVLKDGLGASALVLFASKYSTLFDYDIKKYKFRGDLLHNTGVLMEMCTPFVPGYFLPMASVSNLCKGLAGLVYGSTRASLNRSFSLKENIGDITAKYQSQSMAAYLSGMAIGSSVGMVLSLYPMSTVSSLGMVFGLSLVHVLCGYKSLKSIKLKTLNEQRTCLLMDHFIQNGCTIDSVLSVDIVNDQEKFIQSSDYQAFSSRVKLGASVGESLLTCADLASVATQKHKYLIKQSTTDNTLYVVFLDDGRKEEPVSSTSPISISNYTILKSYFHCFVLNNNNNASMPRNDIDQFVDTHFPIFMQGLSKQGWAHEPNQVLMFAVSDIKLAIN</sequence>
<dbReference type="EMBL" id="AJWJ01000145">
    <property type="protein sequence ID" value="KAF2074466.1"/>
    <property type="molecule type" value="Genomic_DNA"/>
</dbReference>
<comment type="similarity">
    <text evidence="2">Belongs to the RUS1 family.</text>
</comment>
<dbReference type="AlphaFoldDB" id="A0A8J4PVR6"/>
<feature type="domain" description="Root UVB sensitive protein C-terminal" evidence="7">
    <location>
        <begin position="348"/>
        <end position="485"/>
    </location>
</feature>
<keyword evidence="4" id="KW-1133">Transmembrane helix</keyword>
<protein>
    <recommendedName>
        <fullName evidence="10">DUF647 family protein</fullName>
    </recommendedName>
</protein>
<evidence type="ECO:0008006" key="10">
    <source>
        <dbReference type="Google" id="ProtNLM"/>
    </source>
</evidence>
<evidence type="ECO:0000313" key="9">
    <source>
        <dbReference type="Proteomes" id="UP000695562"/>
    </source>
</evidence>
<dbReference type="Pfam" id="PF04884">
    <property type="entry name" value="UVB_sens_prot"/>
    <property type="match status" value="1"/>
</dbReference>
<dbReference type="PROSITE" id="PS00018">
    <property type="entry name" value="EF_HAND_1"/>
    <property type="match status" value="1"/>
</dbReference>
<evidence type="ECO:0000259" key="6">
    <source>
        <dbReference type="Pfam" id="PF04884"/>
    </source>
</evidence>
<evidence type="ECO:0000313" key="8">
    <source>
        <dbReference type="EMBL" id="KAF2074466.1"/>
    </source>
</evidence>
<keyword evidence="3" id="KW-0812">Transmembrane</keyword>
<evidence type="ECO:0000256" key="3">
    <source>
        <dbReference type="ARBA" id="ARBA00022692"/>
    </source>
</evidence>
<dbReference type="PANTHER" id="PTHR12770">
    <property type="entry name" value="RUS1 FAMILY PROTEIN C16ORF58"/>
    <property type="match status" value="1"/>
</dbReference>
<evidence type="ECO:0000256" key="4">
    <source>
        <dbReference type="ARBA" id="ARBA00022989"/>
    </source>
</evidence>
<evidence type="ECO:0000256" key="5">
    <source>
        <dbReference type="ARBA" id="ARBA00023136"/>
    </source>
</evidence>
<organism evidence="8 9">
    <name type="scientific">Polysphondylium violaceum</name>
    <dbReference type="NCBI Taxonomy" id="133409"/>
    <lineage>
        <taxon>Eukaryota</taxon>
        <taxon>Amoebozoa</taxon>
        <taxon>Evosea</taxon>
        <taxon>Eumycetozoa</taxon>
        <taxon>Dictyostelia</taxon>
        <taxon>Dictyosteliales</taxon>
        <taxon>Dictyosteliaceae</taxon>
        <taxon>Polysphondylium</taxon>
    </lineage>
</organism>
<dbReference type="GO" id="GO:0016020">
    <property type="term" value="C:membrane"/>
    <property type="evidence" value="ECO:0007669"/>
    <property type="project" value="UniProtKB-SubCell"/>
</dbReference>
<dbReference type="Proteomes" id="UP000695562">
    <property type="component" value="Unassembled WGS sequence"/>
</dbReference>
<evidence type="ECO:0000259" key="7">
    <source>
        <dbReference type="Pfam" id="PF24160"/>
    </source>
</evidence>
<keyword evidence="9" id="KW-1185">Reference proteome</keyword>
<keyword evidence="5" id="KW-0472">Membrane</keyword>
<evidence type="ECO:0000256" key="1">
    <source>
        <dbReference type="ARBA" id="ARBA00004370"/>
    </source>
</evidence>
<dbReference type="InterPro" id="IPR055412">
    <property type="entry name" value="UVB_sens_C"/>
</dbReference>
<feature type="domain" description="Protein root UVB sensitive/RUS" evidence="6">
    <location>
        <begin position="106"/>
        <end position="341"/>
    </location>
</feature>
<comment type="subcellular location">
    <subcellularLocation>
        <location evidence="1">Membrane</location>
    </subcellularLocation>
</comment>